<dbReference type="OrthoDB" id="285993at2"/>
<dbReference type="Proteomes" id="UP000031532">
    <property type="component" value="Unassembled WGS sequence"/>
</dbReference>
<dbReference type="Pfam" id="PF05635">
    <property type="entry name" value="23S_rRNA_IVP"/>
    <property type="match status" value="1"/>
</dbReference>
<keyword evidence="2" id="KW-1185">Reference proteome</keyword>
<dbReference type="NCBIfam" id="TIGR02436">
    <property type="entry name" value="four helix bundle protein"/>
    <property type="match status" value="1"/>
</dbReference>
<dbReference type="EMBL" id="JTJC03000003">
    <property type="protein sequence ID" value="NHC35826.1"/>
    <property type="molecule type" value="Genomic_DNA"/>
</dbReference>
<dbReference type="PANTHER" id="PTHR38471:SF2">
    <property type="entry name" value="FOUR HELIX BUNDLE PROTEIN"/>
    <property type="match status" value="1"/>
</dbReference>
<dbReference type="Gene3D" id="1.20.1440.60">
    <property type="entry name" value="23S rRNA-intervening sequence"/>
    <property type="match status" value="1"/>
</dbReference>
<comment type="caution">
    <text evidence="1">The sequence shown here is derived from an EMBL/GenBank/DDBJ whole genome shotgun (WGS) entry which is preliminary data.</text>
</comment>
<gene>
    <name evidence="1" type="ORF">QH73_0014390</name>
</gene>
<evidence type="ECO:0000313" key="2">
    <source>
        <dbReference type="Proteomes" id="UP000031532"/>
    </source>
</evidence>
<dbReference type="PIRSF" id="PIRSF035652">
    <property type="entry name" value="CHP02436"/>
    <property type="match status" value="1"/>
</dbReference>
<dbReference type="InterPro" id="IPR012657">
    <property type="entry name" value="23S_rRNA-intervening_sequence"/>
</dbReference>
<reference evidence="1 2" key="1">
    <citation type="journal article" date="2015" name="Genome Announc.">
        <title>Draft Genome Sequence of the Terrestrial Cyanobacterium Scytonema millei VB511283, Isolated from Eastern India.</title>
        <authorList>
            <person name="Sen D."/>
            <person name="Chandrababunaidu M.M."/>
            <person name="Singh D."/>
            <person name="Sanghi N."/>
            <person name="Ghorai A."/>
            <person name="Mishra G.P."/>
            <person name="Madduluri M."/>
            <person name="Adhikary S.P."/>
            <person name="Tripathy S."/>
        </authorList>
    </citation>
    <scope>NUCLEOTIDE SEQUENCE [LARGE SCALE GENOMIC DNA]</scope>
    <source>
        <strain evidence="1 2">VB511283</strain>
    </source>
</reference>
<dbReference type="PANTHER" id="PTHR38471">
    <property type="entry name" value="FOUR HELIX BUNDLE PROTEIN"/>
    <property type="match status" value="1"/>
</dbReference>
<proteinExistence type="predicted"/>
<organism evidence="1 2">
    <name type="scientific">Scytonema millei VB511283</name>
    <dbReference type="NCBI Taxonomy" id="1245923"/>
    <lineage>
        <taxon>Bacteria</taxon>
        <taxon>Bacillati</taxon>
        <taxon>Cyanobacteriota</taxon>
        <taxon>Cyanophyceae</taxon>
        <taxon>Nostocales</taxon>
        <taxon>Scytonemataceae</taxon>
        <taxon>Scytonema</taxon>
    </lineage>
</organism>
<accession>A0A9X5E6I3</accession>
<name>A0A9X5E6I3_9CYAN</name>
<protein>
    <submittedName>
        <fullName evidence="1">Four helix bundle protein</fullName>
    </submittedName>
</protein>
<dbReference type="InterPro" id="IPR036583">
    <property type="entry name" value="23S_rRNA_IVS_sf"/>
</dbReference>
<evidence type="ECO:0000313" key="1">
    <source>
        <dbReference type="EMBL" id="NHC35826.1"/>
    </source>
</evidence>
<dbReference type="RefSeq" id="WP_039713248.1">
    <property type="nucleotide sequence ID" value="NZ_JTJC03000003.1"/>
</dbReference>
<sequence length="123" mass="13823">MTPPVDICDRAFQFAVRRVKLCSFLNKKSGGAREISKQLIRSGTSVGANVEESRAAQSTADFVHKLEIALKEARETRYWLKLIIATAIVPERRLLSLLNEVNELMNIIAAIIIKSKANRKKPF</sequence>
<dbReference type="SUPFAM" id="SSF158446">
    <property type="entry name" value="IVS-encoded protein-like"/>
    <property type="match status" value="1"/>
</dbReference>
<dbReference type="AlphaFoldDB" id="A0A9X5E6I3"/>